<name>A0AAD7MFC0_9AGAR</name>
<dbReference type="EMBL" id="JARKIB010000333">
    <property type="protein sequence ID" value="KAJ7713930.1"/>
    <property type="molecule type" value="Genomic_DNA"/>
</dbReference>
<dbReference type="Proteomes" id="UP001215598">
    <property type="component" value="Unassembled WGS sequence"/>
</dbReference>
<dbReference type="Gene3D" id="3.30.420.10">
    <property type="entry name" value="Ribonuclease H-like superfamily/Ribonuclease H"/>
    <property type="match status" value="1"/>
</dbReference>
<evidence type="ECO:0000313" key="2">
    <source>
        <dbReference type="Proteomes" id="UP001215598"/>
    </source>
</evidence>
<sequence length="476" mass="52828">MFVGPEEINNLTDGFRIFTREKVDTPTYLPTASLRDRIAGDKLTISIAGAARNAGTADATAGSGAWFGHGLQNISLRLPDDTAQSASNAEVIAALESVRQSGNQTELTLESSSNKIINALKTNLPKWENRGWIGVPERQPLQALVAALRGKTAPTTLAVVNMSEGLMEATQLARAGTEKPNTDPVDLRIPALTHLRGAKLSTLTQAAAYRGIKELRKRTTRKTTEENVELTQVAVKELYKQNPTPASIWKSIRNRDVSRLIRNFLWKTLHGAHRIGKFWLHIPEMDERATCQHCRVLETMEHILVACSHPGQAEVWALAKEFWALKHLSWPQVSLGSILGAGLATFKDADGKALPHAARLYRILMSESMYLIWKIRCEVVIAEAGVPKSVTEIHNRWVAMMNERLDIDRTLTNHVRFGKVYSLAPSLVIGTWVGTLMNEDKLPERWLSEPEVLVGIAPIRSLRPPSPPVGRRGRNR</sequence>
<dbReference type="AlphaFoldDB" id="A0AAD7MFC0"/>
<dbReference type="GO" id="GO:0003676">
    <property type="term" value="F:nucleic acid binding"/>
    <property type="evidence" value="ECO:0007669"/>
    <property type="project" value="InterPro"/>
</dbReference>
<organism evidence="1 2">
    <name type="scientific">Mycena metata</name>
    <dbReference type="NCBI Taxonomy" id="1033252"/>
    <lineage>
        <taxon>Eukaryota</taxon>
        <taxon>Fungi</taxon>
        <taxon>Dikarya</taxon>
        <taxon>Basidiomycota</taxon>
        <taxon>Agaricomycotina</taxon>
        <taxon>Agaricomycetes</taxon>
        <taxon>Agaricomycetidae</taxon>
        <taxon>Agaricales</taxon>
        <taxon>Marasmiineae</taxon>
        <taxon>Mycenaceae</taxon>
        <taxon>Mycena</taxon>
    </lineage>
</organism>
<proteinExistence type="predicted"/>
<dbReference type="InterPro" id="IPR036397">
    <property type="entry name" value="RNaseH_sf"/>
</dbReference>
<gene>
    <name evidence="1" type="ORF">B0H16DRAFT_1435765</name>
</gene>
<evidence type="ECO:0000313" key="1">
    <source>
        <dbReference type="EMBL" id="KAJ7713930.1"/>
    </source>
</evidence>
<keyword evidence="2" id="KW-1185">Reference proteome</keyword>
<comment type="caution">
    <text evidence="1">The sequence shown here is derived from an EMBL/GenBank/DDBJ whole genome shotgun (WGS) entry which is preliminary data.</text>
</comment>
<accession>A0AAD7MFC0</accession>
<protein>
    <submittedName>
        <fullName evidence="1">Ribonuclease H-like protein</fullName>
    </submittedName>
</protein>
<reference evidence="1" key="1">
    <citation type="submission" date="2023-03" db="EMBL/GenBank/DDBJ databases">
        <title>Massive genome expansion in bonnet fungi (Mycena s.s.) driven by repeated elements and novel gene families across ecological guilds.</title>
        <authorList>
            <consortium name="Lawrence Berkeley National Laboratory"/>
            <person name="Harder C.B."/>
            <person name="Miyauchi S."/>
            <person name="Viragh M."/>
            <person name="Kuo A."/>
            <person name="Thoen E."/>
            <person name="Andreopoulos B."/>
            <person name="Lu D."/>
            <person name="Skrede I."/>
            <person name="Drula E."/>
            <person name="Henrissat B."/>
            <person name="Morin E."/>
            <person name="Kohler A."/>
            <person name="Barry K."/>
            <person name="LaButti K."/>
            <person name="Morin E."/>
            <person name="Salamov A."/>
            <person name="Lipzen A."/>
            <person name="Mereny Z."/>
            <person name="Hegedus B."/>
            <person name="Baldrian P."/>
            <person name="Stursova M."/>
            <person name="Weitz H."/>
            <person name="Taylor A."/>
            <person name="Grigoriev I.V."/>
            <person name="Nagy L.G."/>
            <person name="Martin F."/>
            <person name="Kauserud H."/>
        </authorList>
    </citation>
    <scope>NUCLEOTIDE SEQUENCE</scope>
    <source>
        <strain evidence="1">CBHHK182m</strain>
    </source>
</reference>